<keyword evidence="2" id="KW-1185">Reference proteome</keyword>
<dbReference type="Pfam" id="PF13469">
    <property type="entry name" value="Sulfotransfer_3"/>
    <property type="match status" value="1"/>
</dbReference>
<dbReference type="PANTHER" id="PTHR36451">
    <property type="entry name" value="PAPS-DEPENDENT SULFOTRANSFERASE STF3"/>
    <property type="match status" value="1"/>
</dbReference>
<dbReference type="GO" id="GO:0016740">
    <property type="term" value="F:transferase activity"/>
    <property type="evidence" value="ECO:0007669"/>
    <property type="project" value="UniProtKB-KW"/>
</dbReference>
<dbReference type="STRING" id="1348853.LK12_05330"/>
<reference evidence="1 2" key="1">
    <citation type="submission" date="2014-10" db="EMBL/GenBank/DDBJ databases">
        <title>Genome sequence of Novosphingobium malaysiense MUSC 273(T).</title>
        <authorList>
            <person name="Lee L.-H."/>
        </authorList>
    </citation>
    <scope>NUCLEOTIDE SEQUENCE [LARGE SCALE GENOMIC DNA]</scope>
    <source>
        <strain evidence="1 2">MUSC 273</strain>
    </source>
</reference>
<evidence type="ECO:0000313" key="1">
    <source>
        <dbReference type="EMBL" id="KHK92262.1"/>
    </source>
</evidence>
<sequence>MHSSLSLNLFACRALIVGMTGEFPLPARPRLVGVANFALGGLNRLALVPDHPLDLDALCDIARRETGLDDFGDPWFLRPLEVLIEALREEASLNAIGRFAAVGQFLKVLRERLWTQHWFDTHPEILGEPLAPPVIVVGPMRSGTTRLHRLLAADDRFEHMRFFETVCPVPEPGFRPGKRDPRPRQAGRLLSTVHRLNPRTAVIHPTGPFEPEEELGLLVQSAWGMKHEAQWRIPTYGRWAEEEDATPAYRHLARLLRLVRWARGETARRKPWVLKTPQHMLDLPALLSVFPEAKLIFIHRDPAKVVGSSCSLVWNQMTIHSNEADPHWIGDHWLDKTGLQIDRMQAARSRIHPQQRIDVLYRDMDADWEAVMRRVYRFLDMDIAPALPSMRQYVDKATRQHRWQRHRYDLASFGLDDKTVRGRFERYANTFDLQPKPARPDMKPVLQGTRRALA</sequence>
<dbReference type="InterPro" id="IPR052736">
    <property type="entry name" value="Stf3_sulfotransferase"/>
</dbReference>
<dbReference type="EMBL" id="JTDI01000002">
    <property type="protein sequence ID" value="KHK92262.1"/>
    <property type="molecule type" value="Genomic_DNA"/>
</dbReference>
<dbReference type="Proteomes" id="UP000031057">
    <property type="component" value="Unassembled WGS sequence"/>
</dbReference>
<organism evidence="1 2">
    <name type="scientific">Novosphingobium malaysiense</name>
    <dbReference type="NCBI Taxonomy" id="1348853"/>
    <lineage>
        <taxon>Bacteria</taxon>
        <taxon>Pseudomonadati</taxon>
        <taxon>Pseudomonadota</taxon>
        <taxon>Alphaproteobacteria</taxon>
        <taxon>Sphingomonadales</taxon>
        <taxon>Sphingomonadaceae</taxon>
        <taxon>Novosphingobium</taxon>
    </lineage>
</organism>
<name>A0A0B1ZT21_9SPHN</name>
<gene>
    <name evidence="1" type="ORF">LK12_05330</name>
</gene>
<proteinExistence type="predicted"/>
<dbReference type="AlphaFoldDB" id="A0A0B1ZT21"/>
<evidence type="ECO:0000313" key="2">
    <source>
        <dbReference type="Proteomes" id="UP000031057"/>
    </source>
</evidence>
<dbReference type="Gene3D" id="3.40.50.300">
    <property type="entry name" value="P-loop containing nucleotide triphosphate hydrolases"/>
    <property type="match status" value="1"/>
</dbReference>
<comment type="caution">
    <text evidence="1">The sequence shown here is derived from an EMBL/GenBank/DDBJ whole genome shotgun (WGS) entry which is preliminary data.</text>
</comment>
<protein>
    <submittedName>
        <fullName evidence="1">Sulfotransferase</fullName>
    </submittedName>
</protein>
<dbReference type="PANTHER" id="PTHR36451:SF1">
    <property type="entry name" value="OMEGA-HYDROXY-BETA-DIHYDROMENAQUINONE-9 SULFOTRANSFERASE STF3"/>
    <property type="match status" value="1"/>
</dbReference>
<keyword evidence="1" id="KW-0808">Transferase</keyword>
<accession>A0A0B1ZT21</accession>
<dbReference type="InterPro" id="IPR027417">
    <property type="entry name" value="P-loop_NTPase"/>
</dbReference>
<dbReference type="SUPFAM" id="SSF52540">
    <property type="entry name" value="P-loop containing nucleoside triphosphate hydrolases"/>
    <property type="match status" value="1"/>
</dbReference>